<dbReference type="PROSITE" id="PS52016">
    <property type="entry name" value="TONB_DEPENDENT_REC_3"/>
    <property type="match status" value="1"/>
</dbReference>
<comment type="subcellular location">
    <subcellularLocation>
        <location evidence="1 10">Cell outer membrane</location>
        <topology evidence="1 10">Multi-pass membrane protein</topology>
    </subcellularLocation>
</comment>
<dbReference type="RefSeq" id="WP_127342896.1">
    <property type="nucleotide sequence ID" value="NZ_RJJX01000004.1"/>
</dbReference>
<evidence type="ECO:0000256" key="1">
    <source>
        <dbReference type="ARBA" id="ARBA00004571"/>
    </source>
</evidence>
<dbReference type="CDD" id="cd01347">
    <property type="entry name" value="ligand_gated_channel"/>
    <property type="match status" value="1"/>
</dbReference>
<evidence type="ECO:0000313" key="14">
    <source>
        <dbReference type="EMBL" id="RUT79172.1"/>
    </source>
</evidence>
<evidence type="ECO:0000256" key="4">
    <source>
        <dbReference type="ARBA" id="ARBA00022692"/>
    </source>
</evidence>
<keyword evidence="7 10" id="KW-0472">Membrane</keyword>
<evidence type="ECO:0000259" key="13">
    <source>
        <dbReference type="Pfam" id="PF07715"/>
    </source>
</evidence>
<evidence type="ECO:0000256" key="2">
    <source>
        <dbReference type="ARBA" id="ARBA00022448"/>
    </source>
</evidence>
<dbReference type="PANTHER" id="PTHR30069:SF29">
    <property type="entry name" value="HEMOGLOBIN AND HEMOGLOBIN-HAPTOGLOBIN-BINDING PROTEIN 1-RELATED"/>
    <property type="match status" value="1"/>
</dbReference>
<evidence type="ECO:0000256" key="7">
    <source>
        <dbReference type="ARBA" id="ARBA00023136"/>
    </source>
</evidence>
<dbReference type="Gene3D" id="2.40.170.20">
    <property type="entry name" value="TonB-dependent receptor, beta-barrel domain"/>
    <property type="match status" value="1"/>
</dbReference>
<dbReference type="SUPFAM" id="SSF56935">
    <property type="entry name" value="Porins"/>
    <property type="match status" value="1"/>
</dbReference>
<organism evidence="14 15">
    <name type="scientific">Ancylomarina longa</name>
    <dbReference type="NCBI Taxonomy" id="2487017"/>
    <lineage>
        <taxon>Bacteria</taxon>
        <taxon>Pseudomonadati</taxon>
        <taxon>Bacteroidota</taxon>
        <taxon>Bacteroidia</taxon>
        <taxon>Marinilabiliales</taxon>
        <taxon>Marinifilaceae</taxon>
        <taxon>Ancylomarina</taxon>
    </lineage>
</organism>
<dbReference type="PANTHER" id="PTHR30069">
    <property type="entry name" value="TONB-DEPENDENT OUTER MEMBRANE RECEPTOR"/>
    <property type="match status" value="1"/>
</dbReference>
<dbReference type="GO" id="GO:0009279">
    <property type="term" value="C:cell outer membrane"/>
    <property type="evidence" value="ECO:0007669"/>
    <property type="project" value="UniProtKB-SubCell"/>
</dbReference>
<dbReference type="Gene3D" id="2.170.130.10">
    <property type="entry name" value="TonB-dependent receptor, plug domain"/>
    <property type="match status" value="1"/>
</dbReference>
<evidence type="ECO:0000256" key="10">
    <source>
        <dbReference type="PROSITE-ProRule" id="PRU01360"/>
    </source>
</evidence>
<comment type="caution">
    <text evidence="14">The sequence shown here is derived from an EMBL/GenBank/DDBJ whole genome shotgun (WGS) entry which is preliminary data.</text>
</comment>
<proteinExistence type="inferred from homology"/>
<keyword evidence="9 10" id="KW-0998">Cell outer membrane</keyword>
<evidence type="ECO:0000313" key="15">
    <source>
        <dbReference type="Proteomes" id="UP000282985"/>
    </source>
</evidence>
<evidence type="ECO:0000256" key="5">
    <source>
        <dbReference type="ARBA" id="ARBA00022729"/>
    </source>
</evidence>
<gene>
    <name evidence="14" type="ORF">DLK05_04975</name>
</gene>
<accession>A0A434AXB7</accession>
<dbReference type="OrthoDB" id="1109239at2"/>
<keyword evidence="15" id="KW-1185">Reference proteome</keyword>
<reference evidence="14 15" key="1">
    <citation type="submission" date="2018-11" db="EMBL/GenBank/DDBJ databases">
        <title>Parancylomarina longa gen. nov., sp. nov., isolated from sediments of southern Okinawa.</title>
        <authorList>
            <person name="Fu T."/>
        </authorList>
    </citation>
    <scope>NUCLEOTIDE SEQUENCE [LARGE SCALE GENOMIC DNA]</scope>
    <source>
        <strain evidence="14 15">T3-2 S1-C</strain>
    </source>
</reference>
<dbReference type="Proteomes" id="UP000282985">
    <property type="component" value="Unassembled WGS sequence"/>
</dbReference>
<evidence type="ECO:0000256" key="8">
    <source>
        <dbReference type="ARBA" id="ARBA00023170"/>
    </source>
</evidence>
<feature type="domain" description="TonB-dependent receptor plug" evidence="13">
    <location>
        <begin position="53"/>
        <end position="156"/>
    </location>
</feature>
<keyword evidence="4 10" id="KW-0812">Transmembrane</keyword>
<keyword evidence="2 10" id="KW-0813">Transport</keyword>
<comment type="similarity">
    <text evidence="10 11">Belongs to the TonB-dependent receptor family.</text>
</comment>
<dbReference type="InterPro" id="IPR036942">
    <property type="entry name" value="Beta-barrel_TonB_sf"/>
</dbReference>
<evidence type="ECO:0000256" key="6">
    <source>
        <dbReference type="ARBA" id="ARBA00023077"/>
    </source>
</evidence>
<name>A0A434AXB7_9BACT</name>
<feature type="domain" description="TonB-dependent receptor-like beta-barrel" evidence="12">
    <location>
        <begin position="194"/>
        <end position="692"/>
    </location>
</feature>
<dbReference type="Pfam" id="PF07715">
    <property type="entry name" value="Plug"/>
    <property type="match status" value="1"/>
</dbReference>
<keyword evidence="8 14" id="KW-0675">Receptor</keyword>
<sequence length="718" mass="80147">MKKTIVTTFALLSILNFTLKAEENRETVTDSTAVKHLNLSEVQVNASRVNAKMKDLPQKVDVISRRVIEASPAADMAGLLKASSSVDIQQYPGVNAGIGIRGFSASTSSKYAVILINGKPAGTKNIATIDLNNVERVEILKGPFSAQYGSAAMGGVVNIVTKESTGDIAGAVDLQYGSFQTSKANMNVGGALSDVFDFDFAYSYYNQAKDYKVGDHNFYDEDYAKTILDVSTYGERMENSQLLKQNFDARLGIKLSENWKINYNASYFLADDVEAPGTFWHIYGMNKKDLDKFSTGMDVLGQIGNHKLTISPFYSKENSDFFSKDMDANYYQSSENVFKNYGFLINDAIAIGKHTFALGIDNNTEKYESTLWGNSGDEAAPYLPNYSHSATGIFGQIHFKLFNDKLNASVGTRFDQIAFKINENQFLNAKSKTENYSVLTENIGLKYDLGLGLAAHASWGNAFLAPDAYQVAGSFSTIYATTKGNPNLDPEKSNTFDLGFAYKDFKKGINFDLTYFQTHHKDKIVTESIDPDGTPYNGDEYNTYMNANKADMNGLEVVASYDFGALSDYDYSLRVYLNYTHLFDATVETKSGNEYLESQMKYVRDNTASFGIEFDNLKGFTTRLNGRYIGHRYEDNWITTWAKTPINFKGADVRPDLLNESVLRHPVSYVFDYSANYTFKEKYSVGITISNLLDENYTEKDGYNMPGRAVIAKIGYRF</sequence>
<dbReference type="InterPro" id="IPR039426">
    <property type="entry name" value="TonB-dep_rcpt-like"/>
</dbReference>
<dbReference type="InterPro" id="IPR000531">
    <property type="entry name" value="Beta-barrel_TonB"/>
</dbReference>
<keyword evidence="5" id="KW-0732">Signal</keyword>
<dbReference type="GO" id="GO:0044718">
    <property type="term" value="P:siderophore transmembrane transport"/>
    <property type="evidence" value="ECO:0007669"/>
    <property type="project" value="TreeGrafter"/>
</dbReference>
<evidence type="ECO:0000259" key="12">
    <source>
        <dbReference type="Pfam" id="PF00593"/>
    </source>
</evidence>
<protein>
    <submittedName>
        <fullName evidence="14">TonB-dependent receptor</fullName>
    </submittedName>
</protein>
<evidence type="ECO:0000256" key="3">
    <source>
        <dbReference type="ARBA" id="ARBA00022452"/>
    </source>
</evidence>
<evidence type="ECO:0000256" key="11">
    <source>
        <dbReference type="RuleBase" id="RU003357"/>
    </source>
</evidence>
<keyword evidence="3 10" id="KW-1134">Transmembrane beta strand</keyword>
<dbReference type="Pfam" id="PF00593">
    <property type="entry name" value="TonB_dep_Rec_b-barrel"/>
    <property type="match status" value="1"/>
</dbReference>
<keyword evidence="6 11" id="KW-0798">TonB box</keyword>
<dbReference type="InterPro" id="IPR012910">
    <property type="entry name" value="Plug_dom"/>
</dbReference>
<dbReference type="GO" id="GO:0015344">
    <property type="term" value="F:siderophore uptake transmembrane transporter activity"/>
    <property type="evidence" value="ECO:0007669"/>
    <property type="project" value="TreeGrafter"/>
</dbReference>
<dbReference type="EMBL" id="RJJX01000004">
    <property type="protein sequence ID" value="RUT79172.1"/>
    <property type="molecule type" value="Genomic_DNA"/>
</dbReference>
<evidence type="ECO:0000256" key="9">
    <source>
        <dbReference type="ARBA" id="ARBA00023237"/>
    </source>
</evidence>
<dbReference type="AlphaFoldDB" id="A0A434AXB7"/>
<dbReference type="InterPro" id="IPR037066">
    <property type="entry name" value="Plug_dom_sf"/>
</dbReference>